<dbReference type="PANTHER" id="PTHR22950:SF332">
    <property type="entry name" value="AMINO ACID TRANSPORTER (EUROFUNG)"/>
    <property type="match status" value="1"/>
</dbReference>
<evidence type="ECO:0000259" key="8">
    <source>
        <dbReference type="Pfam" id="PF01490"/>
    </source>
</evidence>
<name>A0A2K0TKJ2_9HYPO</name>
<evidence type="ECO:0000313" key="10">
    <source>
        <dbReference type="Proteomes" id="UP000236546"/>
    </source>
</evidence>
<feature type="transmembrane region" description="Helical" evidence="7">
    <location>
        <begin position="455"/>
        <end position="479"/>
    </location>
</feature>
<dbReference type="GO" id="GO:0005774">
    <property type="term" value="C:vacuolar membrane"/>
    <property type="evidence" value="ECO:0007669"/>
    <property type="project" value="TreeGrafter"/>
</dbReference>
<feature type="region of interest" description="Disordered" evidence="6">
    <location>
        <begin position="124"/>
        <end position="148"/>
    </location>
</feature>
<feature type="transmembrane region" description="Helical" evidence="7">
    <location>
        <begin position="546"/>
        <end position="564"/>
    </location>
</feature>
<feature type="transmembrane region" description="Helical" evidence="7">
    <location>
        <begin position="383"/>
        <end position="403"/>
    </location>
</feature>
<comment type="caution">
    <text evidence="9">The sequence shown here is derived from an EMBL/GenBank/DDBJ whole genome shotgun (WGS) entry which is preliminary data.</text>
</comment>
<evidence type="ECO:0000256" key="5">
    <source>
        <dbReference type="ARBA" id="ARBA00023136"/>
    </source>
</evidence>
<accession>A0A2K0TKJ2</accession>
<feature type="transmembrane region" description="Helical" evidence="7">
    <location>
        <begin position="423"/>
        <end position="443"/>
    </location>
</feature>
<feature type="transmembrane region" description="Helical" evidence="7">
    <location>
        <begin position="317"/>
        <end position="335"/>
    </location>
</feature>
<protein>
    <recommendedName>
        <fullName evidence="8">Amino acid transporter transmembrane domain-containing protein</fullName>
    </recommendedName>
</protein>
<evidence type="ECO:0000256" key="6">
    <source>
        <dbReference type="SAM" id="MobiDB-lite"/>
    </source>
</evidence>
<feature type="domain" description="Amino acid transporter transmembrane" evidence="8">
    <location>
        <begin position="240"/>
        <end position="624"/>
    </location>
</feature>
<gene>
    <name evidence="9" type="ORF">TGAMA5MH_02078</name>
</gene>
<feature type="compositionally biased region" description="Acidic residues" evidence="6">
    <location>
        <begin position="194"/>
        <end position="213"/>
    </location>
</feature>
<evidence type="ECO:0000256" key="2">
    <source>
        <dbReference type="ARBA" id="ARBA00008066"/>
    </source>
</evidence>
<feature type="region of interest" description="Disordered" evidence="6">
    <location>
        <begin position="71"/>
        <end position="94"/>
    </location>
</feature>
<feature type="transmembrane region" description="Helical" evidence="7">
    <location>
        <begin position="570"/>
        <end position="592"/>
    </location>
</feature>
<dbReference type="InterPro" id="IPR013057">
    <property type="entry name" value="AA_transpt_TM"/>
</dbReference>
<evidence type="ECO:0000256" key="3">
    <source>
        <dbReference type="ARBA" id="ARBA00022692"/>
    </source>
</evidence>
<comment type="similarity">
    <text evidence="2">Belongs to the amino acid/polyamine transporter 2 family.</text>
</comment>
<dbReference type="OrthoDB" id="1684102at2759"/>
<keyword evidence="3 7" id="KW-0812">Transmembrane</keyword>
<evidence type="ECO:0000256" key="7">
    <source>
        <dbReference type="SAM" id="Phobius"/>
    </source>
</evidence>
<reference evidence="9 10" key="1">
    <citation type="submission" date="2017-02" db="EMBL/GenBank/DDBJ databases">
        <title>Genomes of Trichoderma spp. with biocontrol activity.</title>
        <authorList>
            <person name="Gardiner D."/>
            <person name="Kazan K."/>
            <person name="Vos C."/>
            <person name="Harvey P."/>
        </authorList>
    </citation>
    <scope>NUCLEOTIDE SEQUENCE [LARGE SCALE GENOMIC DNA]</scope>
    <source>
        <strain evidence="9 10">A5MH</strain>
    </source>
</reference>
<evidence type="ECO:0000313" key="9">
    <source>
        <dbReference type="EMBL" id="PNP46043.1"/>
    </source>
</evidence>
<feature type="transmembrane region" description="Helical" evidence="7">
    <location>
        <begin position="604"/>
        <end position="628"/>
    </location>
</feature>
<feature type="region of interest" description="Disordered" evidence="6">
    <location>
        <begin position="194"/>
        <end position="236"/>
    </location>
</feature>
<organism evidence="9 10">
    <name type="scientific">Trichoderma gamsii</name>
    <dbReference type="NCBI Taxonomy" id="398673"/>
    <lineage>
        <taxon>Eukaryota</taxon>
        <taxon>Fungi</taxon>
        <taxon>Dikarya</taxon>
        <taxon>Ascomycota</taxon>
        <taxon>Pezizomycotina</taxon>
        <taxon>Sordariomycetes</taxon>
        <taxon>Hypocreomycetidae</taxon>
        <taxon>Hypocreales</taxon>
        <taxon>Hypocreaceae</taxon>
        <taxon>Trichoderma</taxon>
    </lineage>
</organism>
<keyword evidence="5 7" id="KW-0472">Membrane</keyword>
<evidence type="ECO:0000256" key="1">
    <source>
        <dbReference type="ARBA" id="ARBA00004141"/>
    </source>
</evidence>
<feature type="compositionally biased region" description="Low complexity" evidence="6">
    <location>
        <begin position="76"/>
        <end position="90"/>
    </location>
</feature>
<proteinExistence type="inferred from homology"/>
<feature type="transmembrane region" description="Helical" evidence="7">
    <location>
        <begin position="268"/>
        <end position="292"/>
    </location>
</feature>
<sequence length="630" mass="68412">MSEPDLVSTSVDSPNNSDAVQRQAAILHRHLPEGYSADPEVSLANEPVEVAVEPILAASASQDLFESPAASATDLGTTNNGQNGQNGSSSDATPTLETLESSLRLQGGDIHRDMFKIRAKAGSVRRSNTFSHHPSPHLGPSGELTASEQLEPGGFRRQHLRRRARQRQQSGLVVASSFVDFLDLYGSFAGEALEDTDEDEDESAVTDESEEVPDEQRPLLRRPKTNRRRSSRRLSREGDASTVKTFFTLIKAFIGTGILFLPKAFRNGGILFSSLALISVSLINCFCFRMLLDCRQRYGGGYGELGESIVGPRFRSLILASIAISQLGFVCSGLIFTAENLYSFLNAVTKDAGHIGVAGIIVLQFLPLIPLALIRNISKLGPVALVADAFILIGLVYIWYYDIGSLARHGMDPSVRLFNPSDFPLTLGSAIFTFEGIGLILPIQSSMKKPHQFKGLLYFVMFLITAIFTSVGALCYATFGENTKIQIISNFPQDSPVVNAVQFLYSLAVLAGEPVQLFPAVRILETSIFGERATGKRSLAIKWKKNGLRTLAIAVCICIAVFGASDLDKFVALIGGVACVPLVYIYPAYLHYKGVAETPWEKGLDISTMVIGAIAMAYTSSVTLVQWIRG</sequence>
<feature type="region of interest" description="Disordered" evidence="6">
    <location>
        <begin position="1"/>
        <end position="20"/>
    </location>
</feature>
<feature type="compositionally biased region" description="Polar residues" evidence="6">
    <location>
        <begin position="7"/>
        <end position="20"/>
    </location>
</feature>
<dbReference type="GO" id="GO:0005302">
    <property type="term" value="F:L-tyrosine transmembrane transporter activity"/>
    <property type="evidence" value="ECO:0007669"/>
    <property type="project" value="TreeGrafter"/>
</dbReference>
<keyword evidence="4 7" id="KW-1133">Transmembrane helix</keyword>
<dbReference type="AlphaFoldDB" id="A0A2K0TKJ2"/>
<dbReference type="Proteomes" id="UP000236546">
    <property type="component" value="Unassembled WGS sequence"/>
</dbReference>
<comment type="subcellular location">
    <subcellularLocation>
        <location evidence="1">Membrane</location>
        <topology evidence="1">Multi-pass membrane protein</topology>
    </subcellularLocation>
</comment>
<feature type="transmembrane region" description="Helical" evidence="7">
    <location>
        <begin position="355"/>
        <end position="374"/>
    </location>
</feature>
<feature type="compositionally biased region" description="Basic residues" evidence="6">
    <location>
        <begin position="219"/>
        <end position="233"/>
    </location>
</feature>
<dbReference type="Pfam" id="PF01490">
    <property type="entry name" value="Aa_trans"/>
    <property type="match status" value="1"/>
</dbReference>
<dbReference type="PANTHER" id="PTHR22950">
    <property type="entry name" value="AMINO ACID TRANSPORTER"/>
    <property type="match status" value="1"/>
</dbReference>
<evidence type="ECO:0000256" key="4">
    <source>
        <dbReference type="ARBA" id="ARBA00022989"/>
    </source>
</evidence>
<dbReference type="EMBL" id="MTYH01000016">
    <property type="protein sequence ID" value="PNP46043.1"/>
    <property type="molecule type" value="Genomic_DNA"/>
</dbReference>